<name>J9DU88_WUCBA</name>
<evidence type="ECO:0000313" key="2">
    <source>
        <dbReference type="Proteomes" id="UP000004810"/>
    </source>
</evidence>
<dbReference type="Proteomes" id="UP000004810">
    <property type="component" value="Unassembled WGS sequence"/>
</dbReference>
<proteinExistence type="predicted"/>
<reference evidence="2" key="1">
    <citation type="submission" date="2012-08" db="EMBL/GenBank/DDBJ databases">
        <title>The Genome Sequence of Wuchereria bancrofti.</title>
        <authorList>
            <person name="Nutman T.B."/>
            <person name="Fink D.L."/>
            <person name="Russ C."/>
            <person name="Young S."/>
            <person name="Zeng Q."/>
            <person name="Koehrsen M."/>
            <person name="Alvarado L."/>
            <person name="Berlin A."/>
            <person name="Chapman S.B."/>
            <person name="Chen Z."/>
            <person name="Freedman E."/>
            <person name="Gellesch M."/>
            <person name="Goldberg J."/>
            <person name="Griggs A."/>
            <person name="Gujja S."/>
            <person name="Heilman E.R."/>
            <person name="Heiman D."/>
            <person name="Hepburn T."/>
            <person name="Howarth C."/>
            <person name="Jen D."/>
            <person name="Larson L."/>
            <person name="Lewis B."/>
            <person name="Mehta T."/>
            <person name="Park D."/>
            <person name="Pearson M."/>
            <person name="Roberts A."/>
            <person name="Saif S."/>
            <person name="Shea T."/>
            <person name="Shenoy N."/>
            <person name="Sisk P."/>
            <person name="Stolte C."/>
            <person name="Sykes S."/>
            <person name="Walk T."/>
            <person name="White J."/>
            <person name="Yandava C."/>
            <person name="Haas B."/>
            <person name="Henn M.R."/>
            <person name="Nusbaum C."/>
            <person name="Birren B."/>
        </authorList>
    </citation>
    <scope>NUCLEOTIDE SEQUENCE [LARGE SCALE GENOMIC DNA]</scope>
    <source>
        <strain evidence="2">NA</strain>
    </source>
</reference>
<accession>J9DU88</accession>
<feature type="non-terminal residue" evidence="1">
    <location>
        <position position="144"/>
    </location>
</feature>
<evidence type="ECO:0000313" key="1">
    <source>
        <dbReference type="EMBL" id="EJW73223.1"/>
    </source>
</evidence>
<gene>
    <name evidence="1" type="ORF">WUBG_15871</name>
</gene>
<protein>
    <submittedName>
        <fullName evidence="1">Uncharacterized protein</fullName>
    </submittedName>
</protein>
<dbReference type="AlphaFoldDB" id="J9DU88"/>
<organism evidence="1 2">
    <name type="scientific">Wuchereria bancrofti</name>
    <dbReference type="NCBI Taxonomy" id="6293"/>
    <lineage>
        <taxon>Eukaryota</taxon>
        <taxon>Metazoa</taxon>
        <taxon>Ecdysozoa</taxon>
        <taxon>Nematoda</taxon>
        <taxon>Chromadorea</taxon>
        <taxon>Rhabditida</taxon>
        <taxon>Spirurina</taxon>
        <taxon>Spiruromorpha</taxon>
        <taxon>Filarioidea</taxon>
        <taxon>Onchocercidae</taxon>
        <taxon>Wuchereria</taxon>
    </lineage>
</organism>
<dbReference type="EMBL" id="ADBV01014481">
    <property type="protein sequence ID" value="EJW73223.1"/>
    <property type="molecule type" value="Genomic_DNA"/>
</dbReference>
<comment type="caution">
    <text evidence="1">The sequence shown here is derived from an EMBL/GenBank/DDBJ whole genome shotgun (WGS) entry which is preliminary data.</text>
</comment>
<sequence>MEALCRDLQKQGDVVSACINEMANSNTNVAVRQMELSEVTSSSLLQEVHEAHSRTEQFIERSIVRPSNTGETPVRRKQVTLPEPVEIPDASDLFSKTNEGEIPRRLSQYRSRDSILETPFTVLSPRALKETLKCDLDEIVETPE</sequence>